<dbReference type="EMBL" id="ATMR01000095">
    <property type="protein sequence ID" value="EPR73123.1"/>
    <property type="molecule type" value="Genomic_DNA"/>
</dbReference>
<dbReference type="Proteomes" id="UP000014962">
    <property type="component" value="Unassembled WGS sequence"/>
</dbReference>
<evidence type="ECO:0000313" key="2">
    <source>
        <dbReference type="Proteomes" id="UP000014962"/>
    </source>
</evidence>
<organism evidence="1 2">
    <name type="scientific">Winogradskyella psychrotolerans RS-3</name>
    <dbReference type="NCBI Taxonomy" id="641526"/>
    <lineage>
        <taxon>Bacteria</taxon>
        <taxon>Pseudomonadati</taxon>
        <taxon>Bacteroidota</taxon>
        <taxon>Flavobacteriia</taxon>
        <taxon>Flavobacteriales</taxon>
        <taxon>Flavobacteriaceae</taxon>
        <taxon>Winogradskyella</taxon>
    </lineage>
</organism>
<sequence length="39" mass="4873">MFSLFLNFQKKLKVWFKKIEMLFSMFLFIAFQLSYRTSI</sequence>
<gene>
    <name evidence="1" type="ORF">ADIWIN_1904</name>
</gene>
<accession>S7XAU6</accession>
<reference evidence="1 2" key="1">
    <citation type="journal article" date="2013" name="Genome Announc.">
        <title>Draft Genome Sequence of Winogradskyella psychrotolerans RS-3T, Isolated from the Marine Transect of Kongsfjorden, Ny-Alesund, Svalbard, Arctic Ocean.</title>
        <authorList>
            <person name="Kumar Pinnaka A."/>
            <person name="Ara S."/>
            <person name="Singh A."/>
            <person name="Shivaji S."/>
        </authorList>
    </citation>
    <scope>NUCLEOTIDE SEQUENCE [LARGE SCALE GENOMIC DNA]</scope>
    <source>
        <strain evidence="1 2">RS-3</strain>
    </source>
</reference>
<evidence type="ECO:0000313" key="1">
    <source>
        <dbReference type="EMBL" id="EPR73123.1"/>
    </source>
</evidence>
<protein>
    <submittedName>
        <fullName evidence="1">Uncharacterized protein</fullName>
    </submittedName>
</protein>
<dbReference type="AlphaFoldDB" id="S7XAU6"/>
<name>S7XAU6_9FLAO</name>
<comment type="caution">
    <text evidence="1">The sequence shown here is derived from an EMBL/GenBank/DDBJ whole genome shotgun (WGS) entry which is preliminary data.</text>
</comment>
<proteinExistence type="predicted"/>
<keyword evidence="2" id="KW-1185">Reference proteome</keyword>